<protein>
    <submittedName>
        <fullName evidence="2">Uncharacterized protein</fullName>
    </submittedName>
</protein>
<dbReference type="KEGG" id="snep:Enr13x_08240"/>
<accession>A0A518HJF4</accession>
<name>A0A518HJF4_9BACT</name>
<dbReference type="AlphaFoldDB" id="A0A518HJF4"/>
<evidence type="ECO:0000313" key="3">
    <source>
        <dbReference type="Proteomes" id="UP000319004"/>
    </source>
</evidence>
<gene>
    <name evidence="2" type="ORF">Enr13x_08240</name>
</gene>
<keyword evidence="1" id="KW-0175">Coiled coil</keyword>
<dbReference type="RefSeq" id="WP_145384778.1">
    <property type="nucleotide sequence ID" value="NZ_CP037423.1"/>
</dbReference>
<keyword evidence="3" id="KW-1185">Reference proteome</keyword>
<sequence length="88" mass="10305">MSTRKSELLAALIHDLKQERDELKLKVHLGKMELQQEWQALEDKLDELNRRYDPLKDAVEETAEDVWDSLKLVGGEISEGFKRIRKSI</sequence>
<proteinExistence type="predicted"/>
<dbReference type="EMBL" id="CP037423">
    <property type="protein sequence ID" value="QDV40986.1"/>
    <property type="molecule type" value="Genomic_DNA"/>
</dbReference>
<dbReference type="OrthoDB" id="7473960at2"/>
<dbReference type="Proteomes" id="UP000319004">
    <property type="component" value="Chromosome"/>
</dbReference>
<reference evidence="2 3" key="1">
    <citation type="submission" date="2019-03" db="EMBL/GenBank/DDBJ databases">
        <title>Deep-cultivation of Planctomycetes and their phenomic and genomic characterization uncovers novel biology.</title>
        <authorList>
            <person name="Wiegand S."/>
            <person name="Jogler M."/>
            <person name="Boedeker C."/>
            <person name="Pinto D."/>
            <person name="Vollmers J."/>
            <person name="Rivas-Marin E."/>
            <person name="Kohn T."/>
            <person name="Peeters S.H."/>
            <person name="Heuer A."/>
            <person name="Rast P."/>
            <person name="Oberbeckmann S."/>
            <person name="Bunk B."/>
            <person name="Jeske O."/>
            <person name="Meyerdierks A."/>
            <person name="Storesund J.E."/>
            <person name="Kallscheuer N."/>
            <person name="Luecker S."/>
            <person name="Lage O.M."/>
            <person name="Pohl T."/>
            <person name="Merkel B.J."/>
            <person name="Hornburger P."/>
            <person name="Mueller R.-W."/>
            <person name="Bruemmer F."/>
            <person name="Labrenz M."/>
            <person name="Spormann A.M."/>
            <person name="Op den Camp H."/>
            <person name="Overmann J."/>
            <person name="Amann R."/>
            <person name="Jetten M.S.M."/>
            <person name="Mascher T."/>
            <person name="Medema M.H."/>
            <person name="Devos D.P."/>
            <person name="Kaster A.-K."/>
            <person name="Ovreas L."/>
            <person name="Rohde M."/>
            <person name="Galperin M.Y."/>
            <person name="Jogler C."/>
        </authorList>
    </citation>
    <scope>NUCLEOTIDE SEQUENCE [LARGE SCALE GENOMIC DNA]</scope>
    <source>
        <strain evidence="2 3">Enr13</strain>
    </source>
</reference>
<feature type="coiled-coil region" evidence="1">
    <location>
        <begin position="6"/>
        <end position="65"/>
    </location>
</feature>
<evidence type="ECO:0000313" key="2">
    <source>
        <dbReference type="EMBL" id="QDV40986.1"/>
    </source>
</evidence>
<organism evidence="2 3">
    <name type="scientific">Stieleria neptunia</name>
    <dbReference type="NCBI Taxonomy" id="2527979"/>
    <lineage>
        <taxon>Bacteria</taxon>
        <taxon>Pseudomonadati</taxon>
        <taxon>Planctomycetota</taxon>
        <taxon>Planctomycetia</taxon>
        <taxon>Pirellulales</taxon>
        <taxon>Pirellulaceae</taxon>
        <taxon>Stieleria</taxon>
    </lineage>
</organism>
<evidence type="ECO:0000256" key="1">
    <source>
        <dbReference type="SAM" id="Coils"/>
    </source>
</evidence>